<dbReference type="OrthoDB" id="422156at2759"/>
<evidence type="ECO:0000256" key="1">
    <source>
        <dbReference type="ARBA" id="ARBA00004409"/>
    </source>
</evidence>
<evidence type="ECO:0000256" key="8">
    <source>
        <dbReference type="ARBA" id="ARBA00023034"/>
    </source>
</evidence>
<dbReference type="KEGG" id="foc:113206775"/>
<evidence type="ECO:0000256" key="4">
    <source>
        <dbReference type="ARBA" id="ARBA00022448"/>
    </source>
</evidence>
<keyword evidence="9 10" id="KW-0472">Membrane</keyword>
<dbReference type="GO" id="GO:0031201">
    <property type="term" value="C:SNARE complex"/>
    <property type="evidence" value="ECO:0007669"/>
    <property type="project" value="TreeGrafter"/>
</dbReference>
<dbReference type="GO" id="GO:0048219">
    <property type="term" value="P:inter-Golgi cisterna vesicle-mediated transport"/>
    <property type="evidence" value="ECO:0007669"/>
    <property type="project" value="TreeGrafter"/>
</dbReference>
<dbReference type="InterPro" id="IPR023601">
    <property type="entry name" value="Golgi_SNAP_su1"/>
</dbReference>
<dbReference type="CTD" id="248102"/>
<evidence type="ECO:0000256" key="5">
    <source>
        <dbReference type="ARBA" id="ARBA00022692"/>
    </source>
</evidence>
<comment type="subunit">
    <text evidence="10">Component of several multiprotein Golgi SNARE complexes.</text>
</comment>
<dbReference type="PIRSF" id="PIRSF027109">
    <property type="entry name" value="Golgi_SNARE"/>
    <property type="match status" value="1"/>
</dbReference>
<gene>
    <name evidence="12" type="primary">LOC113206775</name>
</gene>
<keyword evidence="4 10" id="KW-0813">Transport</keyword>
<evidence type="ECO:0000256" key="6">
    <source>
        <dbReference type="ARBA" id="ARBA00022927"/>
    </source>
</evidence>
<proteinExistence type="inferred from homology"/>
<comment type="subcellular location">
    <subcellularLocation>
        <location evidence="1">Golgi apparatus membrane</location>
        <topology evidence="1">Single-pass type IV membrane protein</topology>
    </subcellularLocation>
</comment>
<evidence type="ECO:0000313" key="12">
    <source>
        <dbReference type="RefSeq" id="XP_026278799.1"/>
    </source>
</evidence>
<keyword evidence="6 10" id="KW-0653">Protein transport</keyword>
<keyword evidence="10" id="KW-0931">ER-Golgi transport</keyword>
<comment type="function">
    <text evidence="10">Involved in transport from the ER to the Golgi apparatus as well as in intra-Golgi transport. It belongs to a super-family of proteins called t-SNAREs or soluble NSF (N-ethylmaleimide-sensitive factor) attachment protein receptor.</text>
</comment>
<keyword evidence="7" id="KW-1133">Transmembrane helix</keyword>
<evidence type="ECO:0000256" key="2">
    <source>
        <dbReference type="ARBA" id="ARBA00008473"/>
    </source>
</evidence>
<dbReference type="PANTHER" id="PTHR21094">
    <property type="entry name" value="GOS-28 SNARE- RELATED"/>
    <property type="match status" value="1"/>
</dbReference>
<comment type="similarity">
    <text evidence="2 10">Belongs to the GOSR1 family.</text>
</comment>
<keyword evidence="8 10" id="KW-0333">Golgi apparatus</keyword>
<dbReference type="GO" id="GO:0000139">
    <property type="term" value="C:Golgi membrane"/>
    <property type="evidence" value="ECO:0007669"/>
    <property type="project" value="UniProtKB-SubCell"/>
</dbReference>
<dbReference type="GO" id="GO:0005801">
    <property type="term" value="C:cis-Golgi network"/>
    <property type="evidence" value="ECO:0007669"/>
    <property type="project" value="InterPro"/>
</dbReference>
<dbReference type="GO" id="GO:0006888">
    <property type="term" value="P:endoplasmic reticulum to Golgi vesicle-mediated transport"/>
    <property type="evidence" value="ECO:0007669"/>
    <property type="project" value="InterPro"/>
</dbReference>
<dbReference type="RefSeq" id="XP_026278799.1">
    <property type="nucleotide sequence ID" value="XM_026423014.2"/>
</dbReference>
<evidence type="ECO:0000313" key="11">
    <source>
        <dbReference type="Proteomes" id="UP000504606"/>
    </source>
</evidence>
<keyword evidence="12" id="KW-0675">Receptor</keyword>
<evidence type="ECO:0000256" key="10">
    <source>
        <dbReference type="PIRNR" id="PIRNR027109"/>
    </source>
</evidence>
<evidence type="ECO:0000256" key="7">
    <source>
        <dbReference type="ARBA" id="ARBA00022989"/>
    </source>
</evidence>
<dbReference type="GO" id="GO:0005484">
    <property type="term" value="F:SNAP receptor activity"/>
    <property type="evidence" value="ECO:0007669"/>
    <property type="project" value="TreeGrafter"/>
</dbReference>
<dbReference type="AlphaFoldDB" id="A0A6J1SC93"/>
<dbReference type="GO" id="GO:0015031">
    <property type="term" value="P:protein transport"/>
    <property type="evidence" value="ECO:0007669"/>
    <property type="project" value="UniProtKB-KW"/>
</dbReference>
<accession>A0A6J1SC93</accession>
<dbReference type="CDD" id="cd15864">
    <property type="entry name" value="SNARE_GS28"/>
    <property type="match status" value="1"/>
</dbReference>
<sequence>MMQQDLSSGYSKGWEELRKQARRLENDIDSKLVSFSKLGTGHTGIKPDSDTEPLLSTEHVFETMALDVEQLLAQLTTVNDRLGEASAPDGPGAPSNAALIHTLQRHKEILQDYKQEFSKTKANWQARREREDLLRSVRKDIDTYKSSSGLNRRMDLYLKENEHIRSSDRLVDEQISIAMDTRENLMSQRLNFKRIQTRMHDLSSRFPAVNSLLQRINLRKRRDSLIIGAIVGVCTFLILLYAFN</sequence>
<evidence type="ECO:0000256" key="3">
    <source>
        <dbReference type="ARBA" id="ARBA00015612"/>
    </source>
</evidence>
<dbReference type="Pfam" id="PF12352">
    <property type="entry name" value="V-SNARE_C"/>
    <property type="match status" value="1"/>
</dbReference>
<dbReference type="GO" id="GO:0006906">
    <property type="term" value="P:vesicle fusion"/>
    <property type="evidence" value="ECO:0007669"/>
    <property type="project" value="TreeGrafter"/>
</dbReference>
<dbReference type="Proteomes" id="UP000504606">
    <property type="component" value="Unplaced"/>
</dbReference>
<dbReference type="PANTHER" id="PTHR21094:SF2">
    <property type="entry name" value="GOLGI SNAP RECEPTOR COMPLEX MEMBER 1"/>
    <property type="match status" value="1"/>
</dbReference>
<name>A0A6J1SC93_FRAOC</name>
<organism evidence="11 12">
    <name type="scientific">Frankliniella occidentalis</name>
    <name type="common">Western flower thrips</name>
    <name type="synonym">Euthrips occidentalis</name>
    <dbReference type="NCBI Taxonomy" id="133901"/>
    <lineage>
        <taxon>Eukaryota</taxon>
        <taxon>Metazoa</taxon>
        <taxon>Ecdysozoa</taxon>
        <taxon>Arthropoda</taxon>
        <taxon>Hexapoda</taxon>
        <taxon>Insecta</taxon>
        <taxon>Pterygota</taxon>
        <taxon>Neoptera</taxon>
        <taxon>Paraneoptera</taxon>
        <taxon>Thysanoptera</taxon>
        <taxon>Terebrantia</taxon>
        <taxon>Thripoidea</taxon>
        <taxon>Thripidae</taxon>
        <taxon>Frankliniella</taxon>
    </lineage>
</organism>
<evidence type="ECO:0000256" key="9">
    <source>
        <dbReference type="ARBA" id="ARBA00023136"/>
    </source>
</evidence>
<dbReference type="GO" id="GO:0005797">
    <property type="term" value="C:Golgi medial cisterna"/>
    <property type="evidence" value="ECO:0007669"/>
    <property type="project" value="TreeGrafter"/>
</dbReference>
<keyword evidence="5" id="KW-0812">Transmembrane</keyword>
<protein>
    <recommendedName>
        <fullName evidence="3 10">Golgi SNAP receptor complex member 1</fullName>
    </recommendedName>
</protein>
<dbReference type="GeneID" id="113206775"/>
<reference evidence="12" key="1">
    <citation type="submission" date="2025-08" db="UniProtKB">
        <authorList>
            <consortium name="RefSeq"/>
        </authorList>
    </citation>
    <scope>IDENTIFICATION</scope>
    <source>
        <tissue evidence="12">Whole organism</tissue>
    </source>
</reference>
<keyword evidence="11" id="KW-1185">Reference proteome</keyword>